<reference evidence="1 2" key="1">
    <citation type="submission" date="2019-03" db="EMBL/GenBank/DDBJ databases">
        <title>Single cell metagenomics reveals metabolic interactions within the superorganism composed of flagellate Streblomastix strix and complex community of Bacteroidetes bacteria on its surface.</title>
        <authorList>
            <person name="Treitli S.C."/>
            <person name="Kolisko M."/>
            <person name="Husnik F."/>
            <person name="Keeling P."/>
            <person name="Hampl V."/>
        </authorList>
    </citation>
    <scope>NUCLEOTIDE SEQUENCE [LARGE SCALE GENOMIC DNA]</scope>
    <source>
        <strain evidence="1">ST1C</strain>
    </source>
</reference>
<name>A0A5J4WTR7_9EUKA</name>
<dbReference type="EMBL" id="SNRW01001061">
    <property type="protein sequence ID" value="KAA6397972.1"/>
    <property type="molecule type" value="Genomic_DNA"/>
</dbReference>
<proteinExistence type="predicted"/>
<protein>
    <submittedName>
        <fullName evidence="1">Uncharacterized protein</fullName>
    </submittedName>
</protein>
<sequence>MSNVYIDDALLDVAGLSEFPELYAYIPEREPKPNVDGINNQIIVGSQYLQDYVKDNDDKLNVQPIAQPIVPIEIPQVQIFKILKSQFAANVQMYNPAYDYFYFFKLKSKVVYNLGLYLSDDFMGFMLTNFLEELWPFSKHSLVLRDDVGHKQKVMGKISEKGFYLGASIGSVDQVTSIKGNTHVAIAGVYYTDYEPLKIADSDVNGDGKQTFQMTGMSILSLME</sequence>
<accession>A0A5J4WTR7</accession>
<organism evidence="1 2">
    <name type="scientific">Streblomastix strix</name>
    <dbReference type="NCBI Taxonomy" id="222440"/>
    <lineage>
        <taxon>Eukaryota</taxon>
        <taxon>Metamonada</taxon>
        <taxon>Preaxostyla</taxon>
        <taxon>Oxymonadida</taxon>
        <taxon>Streblomastigidae</taxon>
        <taxon>Streblomastix</taxon>
    </lineage>
</organism>
<comment type="caution">
    <text evidence="1">The sequence shown here is derived from an EMBL/GenBank/DDBJ whole genome shotgun (WGS) entry which is preliminary data.</text>
</comment>
<evidence type="ECO:0000313" key="1">
    <source>
        <dbReference type="EMBL" id="KAA6397972.1"/>
    </source>
</evidence>
<dbReference type="AlphaFoldDB" id="A0A5J4WTR7"/>
<evidence type="ECO:0000313" key="2">
    <source>
        <dbReference type="Proteomes" id="UP000324800"/>
    </source>
</evidence>
<dbReference type="Proteomes" id="UP000324800">
    <property type="component" value="Unassembled WGS sequence"/>
</dbReference>
<gene>
    <name evidence="1" type="ORF">EZS28_006498</name>
</gene>